<dbReference type="InterPro" id="IPR036390">
    <property type="entry name" value="WH_DNA-bd_sf"/>
</dbReference>
<dbReference type="Gene3D" id="1.10.10.10">
    <property type="entry name" value="Winged helix-like DNA-binding domain superfamily/Winged helix DNA-binding domain"/>
    <property type="match status" value="1"/>
</dbReference>
<dbReference type="RefSeq" id="WP_072844965.1">
    <property type="nucleotide sequence ID" value="NZ_FNAB01000017.1"/>
</dbReference>
<dbReference type="SUPFAM" id="SSF46785">
    <property type="entry name" value="Winged helix' DNA-binding domain"/>
    <property type="match status" value="1"/>
</dbReference>
<dbReference type="CDD" id="cd00090">
    <property type="entry name" value="HTH_ARSR"/>
    <property type="match status" value="1"/>
</dbReference>
<name>A0A1G7D058_9NOCA</name>
<dbReference type="EMBL" id="FNAB01000017">
    <property type="protein sequence ID" value="SDE44948.1"/>
    <property type="molecule type" value="Genomic_DNA"/>
</dbReference>
<dbReference type="Pfam" id="PF12840">
    <property type="entry name" value="HTH_20"/>
    <property type="match status" value="1"/>
</dbReference>
<dbReference type="InterPro" id="IPR036388">
    <property type="entry name" value="WH-like_DNA-bd_sf"/>
</dbReference>
<dbReference type="AlphaFoldDB" id="A0A1G7D058"/>
<organism evidence="1 2">
    <name type="scientific">Rhodococcus tukisamuensis</name>
    <dbReference type="NCBI Taxonomy" id="168276"/>
    <lineage>
        <taxon>Bacteria</taxon>
        <taxon>Bacillati</taxon>
        <taxon>Actinomycetota</taxon>
        <taxon>Actinomycetes</taxon>
        <taxon>Mycobacteriales</taxon>
        <taxon>Nocardiaceae</taxon>
        <taxon>Rhodococcus</taxon>
    </lineage>
</organism>
<dbReference type="InterPro" id="IPR011991">
    <property type="entry name" value="ArsR-like_HTH"/>
</dbReference>
<accession>A0A1G7D058</accession>
<dbReference type="STRING" id="168276.SAMN05444580_11790"/>
<dbReference type="Proteomes" id="UP000199417">
    <property type="component" value="Unassembled WGS sequence"/>
</dbReference>
<reference evidence="1 2" key="1">
    <citation type="submission" date="2016-10" db="EMBL/GenBank/DDBJ databases">
        <authorList>
            <person name="de Groot N.N."/>
        </authorList>
    </citation>
    <scope>NUCLEOTIDE SEQUENCE [LARGE SCALE GENOMIC DNA]</scope>
    <source>
        <strain evidence="1 2">JCM 11308</strain>
    </source>
</reference>
<gene>
    <name evidence="1" type="ORF">SAMN05444580_11790</name>
</gene>
<sequence>MSPNPPSDISAVSALDEPARRRLYDYVRGHRDPVGRDDAAEALGMARQTAAFHLDKLADEGLLTVEFARRTGRTGPGAGRPAKLYRRSDREVAVQLPERSYELAGQLLAQALDDAERTGESPRRSLDRRARDLGAAIGAEAGPDDLLGTLEGCGYEPRVEGTDITLVNCPFHALAQQHTAMVCGMNLGLIEGLLDGAGCAGRRARLAPEDGYCCVRIEPAPATG</sequence>
<proteinExistence type="predicted"/>
<evidence type="ECO:0000313" key="2">
    <source>
        <dbReference type="Proteomes" id="UP000199417"/>
    </source>
</evidence>
<keyword evidence="2" id="KW-1185">Reference proteome</keyword>
<evidence type="ECO:0000313" key="1">
    <source>
        <dbReference type="EMBL" id="SDE44948.1"/>
    </source>
</evidence>
<protein>
    <submittedName>
        <fullName evidence="1">Predicted transcriptional regulator, ArsR family</fullName>
    </submittedName>
</protein>